<evidence type="ECO:0000313" key="2">
    <source>
        <dbReference type="WBParaSite" id="SVE_2010400.1"/>
    </source>
</evidence>
<proteinExistence type="predicted"/>
<name>A0A0K0G5T1_STRVS</name>
<dbReference type="WBParaSite" id="SVE_2010400.1">
    <property type="protein sequence ID" value="SVE_2010400.1"/>
    <property type="gene ID" value="SVE_2010400"/>
</dbReference>
<organism evidence="1 2">
    <name type="scientific">Strongyloides venezuelensis</name>
    <name type="common">Threadworm</name>
    <dbReference type="NCBI Taxonomy" id="75913"/>
    <lineage>
        <taxon>Eukaryota</taxon>
        <taxon>Metazoa</taxon>
        <taxon>Ecdysozoa</taxon>
        <taxon>Nematoda</taxon>
        <taxon>Chromadorea</taxon>
        <taxon>Rhabditida</taxon>
        <taxon>Tylenchina</taxon>
        <taxon>Panagrolaimomorpha</taxon>
        <taxon>Strongyloidoidea</taxon>
        <taxon>Strongyloididae</taxon>
        <taxon>Strongyloides</taxon>
    </lineage>
</organism>
<reference evidence="1" key="1">
    <citation type="submission" date="2014-07" db="EMBL/GenBank/DDBJ databases">
        <authorList>
            <person name="Martin A.A"/>
            <person name="De Silva N."/>
        </authorList>
    </citation>
    <scope>NUCLEOTIDE SEQUENCE</scope>
</reference>
<dbReference type="Proteomes" id="UP000035680">
    <property type="component" value="Unassembled WGS sequence"/>
</dbReference>
<evidence type="ECO:0000313" key="1">
    <source>
        <dbReference type="Proteomes" id="UP000035680"/>
    </source>
</evidence>
<reference evidence="2" key="2">
    <citation type="submission" date="2015-08" db="UniProtKB">
        <authorList>
            <consortium name="WormBaseParasite"/>
        </authorList>
    </citation>
    <scope>IDENTIFICATION</scope>
</reference>
<accession>A0A0K0G5T1</accession>
<dbReference type="AlphaFoldDB" id="A0A0K0G5T1"/>
<sequence length="67" mass="7500">MFQNASSLAGGLATPINGHITIRERKQTDSLRKESINLLKINSKFSESMPEGLALKIKECDYSQILY</sequence>
<protein>
    <submittedName>
        <fullName evidence="2">Uncharacterized protein</fullName>
    </submittedName>
</protein>
<keyword evidence="1" id="KW-1185">Reference proteome</keyword>